<accession>A0A9Q8SFL6</accession>
<dbReference type="Proteomes" id="UP000830671">
    <property type="component" value="Chromosome 10"/>
</dbReference>
<proteinExistence type="predicted"/>
<organism evidence="1 2">
    <name type="scientific">Colletotrichum lupini</name>
    <dbReference type="NCBI Taxonomy" id="145971"/>
    <lineage>
        <taxon>Eukaryota</taxon>
        <taxon>Fungi</taxon>
        <taxon>Dikarya</taxon>
        <taxon>Ascomycota</taxon>
        <taxon>Pezizomycotina</taxon>
        <taxon>Sordariomycetes</taxon>
        <taxon>Hypocreomycetidae</taxon>
        <taxon>Glomerellales</taxon>
        <taxon>Glomerellaceae</taxon>
        <taxon>Colletotrichum</taxon>
        <taxon>Colletotrichum acutatum species complex</taxon>
    </lineage>
</organism>
<dbReference type="AlphaFoldDB" id="A0A9Q8SFL6"/>
<gene>
    <name evidence="1" type="ORF">CLUP02_17833</name>
</gene>
<reference evidence="1" key="1">
    <citation type="journal article" date="2021" name="Mol. Plant Microbe Interact.">
        <title>Complete Genome Sequence of the Plant-Pathogenic Fungus Colletotrichum lupini.</title>
        <authorList>
            <person name="Baroncelli R."/>
            <person name="Pensec F."/>
            <person name="Da Lio D."/>
            <person name="Boufleur T."/>
            <person name="Vicente I."/>
            <person name="Sarrocco S."/>
            <person name="Picot A."/>
            <person name="Baraldi E."/>
            <person name="Sukno S."/>
            <person name="Thon M."/>
            <person name="Le Floch G."/>
        </authorList>
    </citation>
    <scope>NUCLEOTIDE SEQUENCE</scope>
    <source>
        <strain evidence="1">IMI 504893</strain>
    </source>
</reference>
<keyword evidence="2" id="KW-1185">Reference proteome</keyword>
<dbReference type="GeneID" id="73351747"/>
<dbReference type="RefSeq" id="XP_049137961.1">
    <property type="nucleotide sequence ID" value="XM_049296737.1"/>
</dbReference>
<evidence type="ECO:0000313" key="2">
    <source>
        <dbReference type="Proteomes" id="UP000830671"/>
    </source>
</evidence>
<protein>
    <submittedName>
        <fullName evidence="1">Uncharacterized protein</fullName>
    </submittedName>
</protein>
<dbReference type="KEGG" id="clup:CLUP02_17833"/>
<dbReference type="EMBL" id="CP019472">
    <property type="protein sequence ID" value="UQC76320.1"/>
    <property type="molecule type" value="Genomic_DNA"/>
</dbReference>
<evidence type="ECO:0000313" key="1">
    <source>
        <dbReference type="EMBL" id="UQC76320.1"/>
    </source>
</evidence>
<sequence>MLAVMRPLAPVPTRTRVVSLRMEHAGRMARHARGRSLATAAPLAASVALPKTIARRAASLSLAHVAQKTTFPLMVLVGQTERPVRVLPSGIAVLPLDSAANLPLIAMLVAMLRLALVMKLPAVSLLTVNVARTGRPARALHLAIAALPHSCWKHFHGWNLR</sequence>
<name>A0A9Q8SFL6_9PEZI</name>